<dbReference type="InterPro" id="IPR008628">
    <property type="entry name" value="GPP34-like"/>
</dbReference>
<keyword evidence="4" id="KW-0472">Membrane</keyword>
<reference evidence="5" key="1">
    <citation type="submission" date="2022-11" db="EMBL/GenBank/DDBJ databases">
        <authorList>
            <person name="Somphong A."/>
            <person name="Phongsopitanun W."/>
        </authorList>
    </citation>
    <scope>NUCLEOTIDE SEQUENCE</scope>
    <source>
        <strain evidence="5">Pm04-4</strain>
    </source>
</reference>
<keyword evidence="2" id="KW-0333">Golgi apparatus</keyword>
<protein>
    <submittedName>
        <fullName evidence="5">GPP34 family phosphoprotein</fullName>
    </submittedName>
</protein>
<name>A0ABT4BC03_9ACTN</name>
<gene>
    <name evidence="5" type="ORF">OWR29_39175</name>
</gene>
<dbReference type="RefSeq" id="WP_267568612.1">
    <property type="nucleotide sequence ID" value="NZ_JAPNTZ010000018.1"/>
</dbReference>
<comment type="subcellular location">
    <subcellularLocation>
        <location evidence="1">Golgi apparatus membrane</location>
        <topology evidence="1">Peripheral membrane protein</topology>
        <orientation evidence="1">Cytoplasmic side</orientation>
    </subcellularLocation>
</comment>
<evidence type="ECO:0000256" key="1">
    <source>
        <dbReference type="ARBA" id="ARBA00004255"/>
    </source>
</evidence>
<organism evidence="5 6">
    <name type="scientific">Paractinoplanes pyxinae</name>
    <dbReference type="NCBI Taxonomy" id="2997416"/>
    <lineage>
        <taxon>Bacteria</taxon>
        <taxon>Bacillati</taxon>
        <taxon>Actinomycetota</taxon>
        <taxon>Actinomycetes</taxon>
        <taxon>Micromonosporales</taxon>
        <taxon>Micromonosporaceae</taxon>
        <taxon>Paractinoplanes</taxon>
    </lineage>
</organism>
<dbReference type="EMBL" id="JAPNTZ010000018">
    <property type="protein sequence ID" value="MCY1144054.1"/>
    <property type="molecule type" value="Genomic_DNA"/>
</dbReference>
<evidence type="ECO:0000256" key="3">
    <source>
        <dbReference type="ARBA" id="ARBA00023121"/>
    </source>
</evidence>
<evidence type="ECO:0000256" key="2">
    <source>
        <dbReference type="ARBA" id="ARBA00023034"/>
    </source>
</evidence>
<dbReference type="InterPro" id="IPR038261">
    <property type="entry name" value="GPP34-like_sf"/>
</dbReference>
<dbReference type="Gene3D" id="1.10.3630.10">
    <property type="entry name" value="yeast vps74-n-term truncation variant domain like"/>
    <property type="match status" value="1"/>
</dbReference>
<evidence type="ECO:0000313" key="5">
    <source>
        <dbReference type="EMBL" id="MCY1144054.1"/>
    </source>
</evidence>
<proteinExistence type="predicted"/>
<keyword evidence="3" id="KW-0446">Lipid-binding</keyword>
<dbReference type="Pfam" id="PF05719">
    <property type="entry name" value="GPP34"/>
    <property type="match status" value="1"/>
</dbReference>
<dbReference type="Proteomes" id="UP001151002">
    <property type="component" value="Unassembled WGS sequence"/>
</dbReference>
<comment type="caution">
    <text evidence="5">The sequence shown here is derived from an EMBL/GenBank/DDBJ whole genome shotgun (WGS) entry which is preliminary data.</text>
</comment>
<keyword evidence="6" id="KW-1185">Reference proteome</keyword>
<sequence length="223" mass="24088">MNDTTPYPRWLADDAVWASQDPWTGRLLTSPRAAGIVVAAAALGDLTHARALQPSAGHITVTRRAPARFGNVATTPQPPVDALGTRILHQIRHEPDLSTHEVIDGLAVDIRRRVTARMIRAGTARPRRRRLLWARQITAIAADPDRTITIAPVAALYSGRPPEARDRFLLHLINASSLGTIALGHLRQTTITRAIGPAAGVGPAYQPLLEAATDLLHDLALAR</sequence>
<evidence type="ECO:0000256" key="4">
    <source>
        <dbReference type="ARBA" id="ARBA00023136"/>
    </source>
</evidence>
<evidence type="ECO:0000313" key="6">
    <source>
        <dbReference type="Proteomes" id="UP001151002"/>
    </source>
</evidence>
<accession>A0ABT4BC03</accession>